<proteinExistence type="predicted"/>
<gene>
    <name evidence="1" type="ORF">TGVEG_306440A</name>
</gene>
<evidence type="ECO:0000313" key="2">
    <source>
        <dbReference type="Proteomes" id="UP000002226"/>
    </source>
</evidence>
<comment type="caution">
    <text evidence="1">The sequence shown here is derived from an EMBL/GenBank/DDBJ whole genome shotgun (WGS) entry which is preliminary data.</text>
</comment>
<reference evidence="1" key="1">
    <citation type="submission" date="2007-03" db="EMBL/GenBank/DDBJ databases">
        <authorList>
            <person name="Paulsen I."/>
        </authorList>
    </citation>
    <scope>NUCLEOTIDE SEQUENCE</scope>
    <source>
        <strain evidence="1">VEG</strain>
    </source>
</reference>
<dbReference type="VEuPathDB" id="ToxoDB:TGVEG_306440A"/>
<name>V4Z943_TOXGV</name>
<organism evidence="1 2">
    <name type="scientific">Toxoplasma gondii (strain ATCC 50861 / VEG)</name>
    <dbReference type="NCBI Taxonomy" id="432359"/>
    <lineage>
        <taxon>Eukaryota</taxon>
        <taxon>Sar</taxon>
        <taxon>Alveolata</taxon>
        <taxon>Apicomplexa</taxon>
        <taxon>Conoidasida</taxon>
        <taxon>Coccidia</taxon>
        <taxon>Eucoccidiorida</taxon>
        <taxon>Eimeriorina</taxon>
        <taxon>Sarcocystidae</taxon>
        <taxon>Toxoplasma</taxon>
    </lineage>
</organism>
<dbReference type="EMBL" id="AAYL02000321">
    <property type="protein sequence ID" value="ESS28972.1"/>
    <property type="molecule type" value="Genomic_DNA"/>
</dbReference>
<keyword evidence="2" id="KW-1185">Reference proteome</keyword>
<dbReference type="AlphaFoldDB" id="V4Z943"/>
<dbReference type="Proteomes" id="UP000002226">
    <property type="component" value="Unassembled WGS sequence"/>
</dbReference>
<protein>
    <submittedName>
        <fullName evidence="1">Uncharacterized protein</fullName>
    </submittedName>
</protein>
<evidence type="ECO:0000313" key="1">
    <source>
        <dbReference type="EMBL" id="ESS28972.1"/>
    </source>
</evidence>
<accession>V4Z943</accession>
<sequence>MRERGRPSAEAATLPSRVSFLSPSLSAASLSAADLSASLPRLPLAAFLPGDDCPSSFSASSVHLLSGEDAKGDISEASRQQVTRFLDASIASMCALLNFRFAVFWSYVRHSAALRVYLHSFLANAARPHDLPAPHSVSCLSETLGRELSGEEQKREASDYAEKVSTLKL</sequence>